<gene>
    <name evidence="1" type="ORF">POCTA_138.1.T1200075</name>
</gene>
<sequence length="58" mass="6403">MLLNNQIILLLNHQSGVDSLQNCFSGVKIGVINDDESSLASNFISKKHCDILVVLNYN</sequence>
<protein>
    <submittedName>
        <fullName evidence="1">Uncharacterized protein</fullName>
    </submittedName>
</protein>
<dbReference type="AlphaFoldDB" id="A0A8S1XFJ5"/>
<reference evidence="1" key="1">
    <citation type="submission" date="2021-01" db="EMBL/GenBank/DDBJ databases">
        <authorList>
            <consortium name="Genoscope - CEA"/>
            <person name="William W."/>
        </authorList>
    </citation>
    <scope>NUCLEOTIDE SEQUENCE</scope>
</reference>
<evidence type="ECO:0000313" key="2">
    <source>
        <dbReference type="Proteomes" id="UP000683925"/>
    </source>
</evidence>
<comment type="caution">
    <text evidence="1">The sequence shown here is derived from an EMBL/GenBank/DDBJ whole genome shotgun (WGS) entry which is preliminary data.</text>
</comment>
<dbReference type="EMBL" id="CAJJDP010000120">
    <property type="protein sequence ID" value="CAD8199694.1"/>
    <property type="molecule type" value="Genomic_DNA"/>
</dbReference>
<dbReference type="Proteomes" id="UP000683925">
    <property type="component" value="Unassembled WGS sequence"/>
</dbReference>
<accession>A0A8S1XFJ5</accession>
<organism evidence="1 2">
    <name type="scientific">Paramecium octaurelia</name>
    <dbReference type="NCBI Taxonomy" id="43137"/>
    <lineage>
        <taxon>Eukaryota</taxon>
        <taxon>Sar</taxon>
        <taxon>Alveolata</taxon>
        <taxon>Ciliophora</taxon>
        <taxon>Intramacronucleata</taxon>
        <taxon>Oligohymenophorea</taxon>
        <taxon>Peniculida</taxon>
        <taxon>Parameciidae</taxon>
        <taxon>Paramecium</taxon>
    </lineage>
</organism>
<evidence type="ECO:0000313" key="1">
    <source>
        <dbReference type="EMBL" id="CAD8199694.1"/>
    </source>
</evidence>
<proteinExistence type="predicted"/>
<name>A0A8S1XFJ5_PAROT</name>
<keyword evidence="2" id="KW-1185">Reference proteome</keyword>